<sequence length="127" mass="14628">MFTYWAPNPWLIPKGTDIGNSLHSRVALHLPIYACLILAGVLRFAKYIVVDLSELNSFMQQYGVSLERFGEYKELCSFFKVLTTSADSDNKVYVSTVHAHNYPITAFQWHPEEIFALRWNRSGEKIP</sequence>
<dbReference type="AlphaFoldDB" id="A0A4V6RY65"/>
<gene>
    <name evidence="3" type="ORF">TEA_015860</name>
</gene>
<dbReference type="Proteomes" id="UP000306102">
    <property type="component" value="Unassembled WGS sequence"/>
</dbReference>
<evidence type="ECO:0000256" key="2">
    <source>
        <dbReference type="SAM" id="Phobius"/>
    </source>
</evidence>
<comment type="caution">
    <text evidence="3">The sequence shown here is derived from an EMBL/GenBank/DDBJ whole genome shotgun (WGS) entry which is preliminary data.</text>
</comment>
<evidence type="ECO:0000256" key="1">
    <source>
        <dbReference type="PIRSR" id="PIRSR615527-1"/>
    </source>
</evidence>
<dbReference type="PANTHER" id="PTHR11315:SF0">
    <property type="entry name" value="FOLATE GAMMA-GLUTAMYL HYDROLASE"/>
    <property type="match status" value="1"/>
</dbReference>
<keyword evidence="2" id="KW-0472">Membrane</keyword>
<reference evidence="3 4" key="1">
    <citation type="journal article" date="2018" name="Proc. Natl. Acad. Sci. U.S.A.">
        <title>Draft genome sequence of Camellia sinensis var. sinensis provides insights into the evolution of the tea genome and tea quality.</title>
        <authorList>
            <person name="Wei C."/>
            <person name="Yang H."/>
            <person name="Wang S."/>
            <person name="Zhao J."/>
            <person name="Liu C."/>
            <person name="Gao L."/>
            <person name="Xia E."/>
            <person name="Lu Y."/>
            <person name="Tai Y."/>
            <person name="She G."/>
            <person name="Sun J."/>
            <person name="Cao H."/>
            <person name="Tong W."/>
            <person name="Gao Q."/>
            <person name="Li Y."/>
            <person name="Deng W."/>
            <person name="Jiang X."/>
            <person name="Wang W."/>
            <person name="Chen Q."/>
            <person name="Zhang S."/>
            <person name="Li H."/>
            <person name="Wu J."/>
            <person name="Wang P."/>
            <person name="Li P."/>
            <person name="Shi C."/>
            <person name="Zheng F."/>
            <person name="Jian J."/>
            <person name="Huang B."/>
            <person name="Shan D."/>
            <person name="Shi M."/>
            <person name="Fang C."/>
            <person name="Yue Y."/>
            <person name="Li F."/>
            <person name="Li D."/>
            <person name="Wei S."/>
            <person name="Han B."/>
            <person name="Jiang C."/>
            <person name="Yin Y."/>
            <person name="Xia T."/>
            <person name="Zhang Z."/>
            <person name="Bennetzen J.L."/>
            <person name="Zhao S."/>
            <person name="Wan X."/>
        </authorList>
    </citation>
    <scope>NUCLEOTIDE SEQUENCE [LARGE SCALE GENOMIC DNA]</scope>
    <source>
        <strain evidence="4">cv. Shuchazao</strain>
        <tissue evidence="3">Leaf</tissue>
    </source>
</reference>
<dbReference type="GO" id="GO:0005773">
    <property type="term" value="C:vacuole"/>
    <property type="evidence" value="ECO:0007669"/>
    <property type="project" value="TreeGrafter"/>
</dbReference>
<evidence type="ECO:0008006" key="5">
    <source>
        <dbReference type="Google" id="ProtNLM"/>
    </source>
</evidence>
<dbReference type="InterPro" id="IPR029062">
    <property type="entry name" value="Class_I_gatase-like"/>
</dbReference>
<dbReference type="GO" id="GO:0034722">
    <property type="term" value="F:gamma-glutamyl-peptidase activity"/>
    <property type="evidence" value="ECO:0007669"/>
    <property type="project" value="TreeGrafter"/>
</dbReference>
<dbReference type="STRING" id="542762.A0A4V6RY65"/>
<feature type="active site" description="Proton donor" evidence="1">
    <location>
        <position position="110"/>
    </location>
</feature>
<keyword evidence="2" id="KW-1133">Transmembrane helix</keyword>
<evidence type="ECO:0000313" key="3">
    <source>
        <dbReference type="EMBL" id="THG01147.1"/>
    </source>
</evidence>
<feature type="transmembrane region" description="Helical" evidence="2">
    <location>
        <begin position="30"/>
        <end position="49"/>
    </location>
</feature>
<organism evidence="3 4">
    <name type="scientific">Camellia sinensis var. sinensis</name>
    <name type="common">China tea</name>
    <dbReference type="NCBI Taxonomy" id="542762"/>
    <lineage>
        <taxon>Eukaryota</taxon>
        <taxon>Viridiplantae</taxon>
        <taxon>Streptophyta</taxon>
        <taxon>Embryophyta</taxon>
        <taxon>Tracheophyta</taxon>
        <taxon>Spermatophyta</taxon>
        <taxon>Magnoliopsida</taxon>
        <taxon>eudicotyledons</taxon>
        <taxon>Gunneridae</taxon>
        <taxon>Pentapetalae</taxon>
        <taxon>asterids</taxon>
        <taxon>Ericales</taxon>
        <taxon>Theaceae</taxon>
        <taxon>Camellia</taxon>
    </lineage>
</organism>
<dbReference type="EMBL" id="SDRB02011487">
    <property type="protein sequence ID" value="THG01147.1"/>
    <property type="molecule type" value="Genomic_DNA"/>
</dbReference>
<dbReference type="InterPro" id="IPR015527">
    <property type="entry name" value="Pept_C26_g-glut_hydrolase"/>
</dbReference>
<evidence type="ECO:0000313" key="4">
    <source>
        <dbReference type="Proteomes" id="UP000306102"/>
    </source>
</evidence>
<accession>A0A4V6RY65</accession>
<dbReference type="PANTHER" id="PTHR11315">
    <property type="entry name" value="PROTEASE FAMILY C26 GAMMA-GLUTAMYL HYDROLASE"/>
    <property type="match status" value="1"/>
</dbReference>
<keyword evidence="4" id="KW-1185">Reference proteome</keyword>
<proteinExistence type="predicted"/>
<name>A0A4V6RY65_CAMSN</name>
<keyword evidence="2" id="KW-0812">Transmembrane</keyword>
<protein>
    <recommendedName>
        <fullName evidence="5">Glutamine amidotransferase domain-containing protein</fullName>
    </recommendedName>
</protein>
<dbReference type="Gene3D" id="3.40.50.880">
    <property type="match status" value="1"/>
</dbReference>
<dbReference type="GO" id="GO:0046900">
    <property type="term" value="P:tetrahydrofolylpolyglutamate metabolic process"/>
    <property type="evidence" value="ECO:0007669"/>
    <property type="project" value="TreeGrafter"/>
</dbReference>